<name>A0A8S5NV84_9CAUD</name>
<accession>A0A8S5NV84</accession>
<reference evidence="1" key="1">
    <citation type="journal article" date="2021" name="Proc. Natl. Acad. Sci. U.S.A.">
        <title>A Catalog of Tens of Thousands of Viruses from Human Metagenomes Reveals Hidden Associations with Chronic Diseases.</title>
        <authorList>
            <person name="Tisza M.J."/>
            <person name="Buck C.B."/>
        </authorList>
    </citation>
    <scope>NUCLEOTIDE SEQUENCE</scope>
    <source>
        <strain evidence="1">Ct1CM14</strain>
    </source>
</reference>
<proteinExistence type="predicted"/>
<organism evidence="1">
    <name type="scientific">Myoviridae sp. ct1CM14</name>
    <dbReference type="NCBI Taxonomy" id="2825018"/>
    <lineage>
        <taxon>Viruses</taxon>
        <taxon>Duplodnaviria</taxon>
        <taxon>Heunggongvirae</taxon>
        <taxon>Uroviricota</taxon>
        <taxon>Caudoviricetes</taxon>
    </lineage>
</organism>
<protein>
    <submittedName>
        <fullName evidence="1">Uncharacterized protein</fullName>
    </submittedName>
</protein>
<dbReference type="EMBL" id="BK015253">
    <property type="protein sequence ID" value="DAD98114.1"/>
    <property type="molecule type" value="Genomic_DNA"/>
</dbReference>
<sequence>MNYKRAILDMLGKIHDDKILKRIYNFVRYLYIGAGK</sequence>
<evidence type="ECO:0000313" key="1">
    <source>
        <dbReference type="EMBL" id="DAD98114.1"/>
    </source>
</evidence>